<gene>
    <name evidence="8" type="primary">LOC101763519</name>
    <name evidence="7" type="ORF">SETIT_4G059200v2</name>
</gene>
<dbReference type="InterPro" id="IPR026992">
    <property type="entry name" value="DIOX_N"/>
</dbReference>
<dbReference type="OrthoDB" id="288590at2759"/>
<name>K3Y2C5_SETIT</name>
<dbReference type="EMBL" id="AGNK02002233">
    <property type="status" value="NOT_ANNOTATED_CDS"/>
    <property type="molecule type" value="Genomic_DNA"/>
</dbReference>
<dbReference type="GeneID" id="101763519"/>
<proteinExistence type="inferred from homology"/>
<organism evidence="7">
    <name type="scientific">Setaria italica</name>
    <name type="common">Foxtail millet</name>
    <name type="synonym">Panicum italicum</name>
    <dbReference type="NCBI Taxonomy" id="4555"/>
    <lineage>
        <taxon>Eukaryota</taxon>
        <taxon>Viridiplantae</taxon>
        <taxon>Streptophyta</taxon>
        <taxon>Embryophyta</taxon>
        <taxon>Tracheophyta</taxon>
        <taxon>Spermatophyta</taxon>
        <taxon>Magnoliopsida</taxon>
        <taxon>Liliopsida</taxon>
        <taxon>Poales</taxon>
        <taxon>Poaceae</taxon>
        <taxon>PACMAD clade</taxon>
        <taxon>Panicoideae</taxon>
        <taxon>Panicodae</taxon>
        <taxon>Paniceae</taxon>
        <taxon>Cenchrinae</taxon>
        <taxon>Setaria</taxon>
    </lineage>
</organism>
<evidence type="ECO:0000313" key="8">
    <source>
        <dbReference type="EnsemblPlants" id="KQL09578"/>
    </source>
</evidence>
<protein>
    <recommendedName>
        <fullName evidence="6">Fe2OG dioxygenase domain-containing protein</fullName>
    </recommendedName>
</protein>
<dbReference type="PANTHER" id="PTHR10209:SF492">
    <property type="entry name" value="FE2OG DIOXYGENASE DOMAIN-CONTAINING PROTEIN"/>
    <property type="match status" value="1"/>
</dbReference>
<dbReference type="KEGG" id="sita:101763519"/>
<dbReference type="Pfam" id="PF03171">
    <property type="entry name" value="2OG-FeII_Oxy"/>
    <property type="match status" value="1"/>
</dbReference>
<evidence type="ECO:0000313" key="7">
    <source>
        <dbReference type="EMBL" id="RCV20480.1"/>
    </source>
</evidence>
<keyword evidence="2 5" id="KW-0479">Metal-binding</keyword>
<evidence type="ECO:0000313" key="9">
    <source>
        <dbReference type="Proteomes" id="UP000004995"/>
    </source>
</evidence>
<evidence type="ECO:0000256" key="4">
    <source>
        <dbReference type="ARBA" id="ARBA00023004"/>
    </source>
</evidence>
<evidence type="ECO:0000256" key="1">
    <source>
        <dbReference type="ARBA" id="ARBA00008056"/>
    </source>
</evidence>
<evidence type="ECO:0000256" key="3">
    <source>
        <dbReference type="ARBA" id="ARBA00023002"/>
    </source>
</evidence>
<dbReference type="InterPro" id="IPR044861">
    <property type="entry name" value="IPNS-like_FE2OG_OXY"/>
</dbReference>
<evidence type="ECO:0000256" key="2">
    <source>
        <dbReference type="ARBA" id="ARBA00022723"/>
    </source>
</evidence>
<dbReference type="HOGENOM" id="CLU_010119_0_0_1"/>
<dbReference type="EMBL" id="CM003531">
    <property type="protein sequence ID" value="RCV20480.1"/>
    <property type="molecule type" value="Genomic_DNA"/>
</dbReference>
<dbReference type="eggNOG" id="KOG0143">
    <property type="taxonomic scope" value="Eukaryota"/>
</dbReference>
<dbReference type="PANTHER" id="PTHR10209">
    <property type="entry name" value="OXIDOREDUCTASE, 2OG-FE II OXYGENASE FAMILY PROTEIN"/>
    <property type="match status" value="1"/>
</dbReference>
<dbReference type="AlphaFoldDB" id="K3Y2C5"/>
<dbReference type="GO" id="GO:0051213">
    <property type="term" value="F:dioxygenase activity"/>
    <property type="evidence" value="ECO:0007669"/>
    <property type="project" value="UniProtKB-ARBA"/>
</dbReference>
<dbReference type="Proteomes" id="UP000004995">
    <property type="component" value="Unassembled WGS sequence"/>
</dbReference>
<keyword evidence="3 5" id="KW-0560">Oxidoreductase</keyword>
<dbReference type="PROSITE" id="PS51471">
    <property type="entry name" value="FE2OG_OXY"/>
    <property type="match status" value="1"/>
</dbReference>
<comment type="similarity">
    <text evidence="1 5">Belongs to the iron/ascorbate-dependent oxidoreductase family.</text>
</comment>
<dbReference type="OMA" id="GNTRHTD"/>
<reference evidence="7 9" key="1">
    <citation type="journal article" date="2012" name="Nat. Biotechnol.">
        <title>Reference genome sequence of the model plant Setaria.</title>
        <authorList>
            <person name="Bennetzen J.L."/>
            <person name="Schmutz J."/>
            <person name="Wang H."/>
            <person name="Percifield R."/>
            <person name="Hawkins J."/>
            <person name="Pontaroli A.C."/>
            <person name="Estep M."/>
            <person name="Feng L."/>
            <person name="Vaughn J.N."/>
            <person name="Grimwood J."/>
            <person name="Jenkins J."/>
            <person name="Barry K."/>
            <person name="Lindquist E."/>
            <person name="Hellsten U."/>
            <person name="Deshpande S."/>
            <person name="Wang X."/>
            <person name="Wu X."/>
            <person name="Mitros T."/>
            <person name="Triplett J."/>
            <person name="Yang X."/>
            <person name="Ye C.Y."/>
            <person name="Mauro-Herrera M."/>
            <person name="Wang L."/>
            <person name="Li P."/>
            <person name="Sharma M."/>
            <person name="Sharma R."/>
            <person name="Ronald P.C."/>
            <person name="Panaud O."/>
            <person name="Kellogg E.A."/>
            <person name="Brutnell T.P."/>
            <person name="Doust A.N."/>
            <person name="Tuskan G.A."/>
            <person name="Rokhsar D."/>
            <person name="Devos K.M."/>
        </authorList>
    </citation>
    <scope>NUCLEOTIDE SEQUENCE [LARGE SCALE GENOMIC DNA]</scope>
    <source>
        <strain evidence="9">cv. Yugu1</strain>
        <strain evidence="7">Yugu1</strain>
    </source>
</reference>
<dbReference type="InterPro" id="IPR027443">
    <property type="entry name" value="IPNS-like_sf"/>
</dbReference>
<dbReference type="RefSeq" id="XP_004966697.1">
    <property type="nucleotide sequence ID" value="XM_004966640.2"/>
</dbReference>
<dbReference type="SUPFAM" id="SSF51197">
    <property type="entry name" value="Clavaminate synthase-like"/>
    <property type="match status" value="1"/>
</dbReference>
<evidence type="ECO:0000259" key="6">
    <source>
        <dbReference type="PROSITE" id="PS51471"/>
    </source>
</evidence>
<dbReference type="FunFam" id="2.60.120.330:FF:000005">
    <property type="entry name" value="1-aminocyclopropane-1-carboxylate oxidase homolog 1"/>
    <property type="match status" value="1"/>
</dbReference>
<accession>K3Y2C5</accession>
<dbReference type="Gene3D" id="2.60.120.330">
    <property type="entry name" value="B-lactam Antibiotic, Isopenicillin N Synthase, Chain"/>
    <property type="match status" value="1"/>
</dbReference>
<reference evidence="7" key="2">
    <citation type="submission" date="2015-07" db="EMBL/GenBank/DDBJ databases">
        <authorList>
            <person name="Noorani M."/>
        </authorList>
    </citation>
    <scope>NUCLEOTIDE SEQUENCE</scope>
    <source>
        <strain evidence="7">Yugu1</strain>
    </source>
</reference>
<dbReference type="InterPro" id="IPR005123">
    <property type="entry name" value="Oxoglu/Fe-dep_dioxygenase_dom"/>
</dbReference>
<reference evidence="8" key="3">
    <citation type="submission" date="2018-08" db="UniProtKB">
        <authorList>
            <consortium name="EnsemblPlants"/>
        </authorList>
    </citation>
    <scope>IDENTIFICATION</scope>
    <source>
        <strain evidence="8">Yugu1</strain>
    </source>
</reference>
<keyword evidence="9" id="KW-1185">Reference proteome</keyword>
<dbReference type="Gramene" id="KQL09578">
    <property type="protein sequence ID" value="KQL09578"/>
    <property type="gene ID" value="SETIT_008348mg"/>
</dbReference>
<dbReference type="EnsemblPlants" id="KQL09578">
    <property type="protein sequence ID" value="KQL09578"/>
    <property type="gene ID" value="SETIT_008348mg"/>
</dbReference>
<keyword evidence="4 5" id="KW-0408">Iron</keyword>
<feature type="domain" description="Fe2OG dioxygenase" evidence="6">
    <location>
        <begin position="219"/>
        <end position="326"/>
    </location>
</feature>
<sequence>MSLTEAVAVAVADGYNRRRELQAFDDTKAGVKGLLDAGATSILAIFHHPPDSLPQPRDHHAATPVTTDGGAAVPVIDLLAAPREEVVRLVRSAAETAGFFQVVNHGVPGEAMAAMIAAARRFNEQPAEAKRPYYTRDTAARKVRFYSNLDLFQSLAACWRDTVFCDMAPELPLPEELPEPLRGVMFEYADAVRKLAVWVFELLSESLGLGGDHLSKMGCGESLKVAINYYPACPEPHLTLGNTRHTDPTFLTVLLQDGVGGLQVLLDHAGAGSGWVDVPPVPGALIINIGDLLLLVSNGRFRSVEHRVLANKNTTARVSVASFVDVGVGRDTRRYGPIQELVHGGNSPLYRSVTVEEFVGHFYRKGSERRARLDYFKLEQ</sequence>
<dbReference type="STRING" id="4555.K3Y2C5"/>
<dbReference type="GO" id="GO:0046872">
    <property type="term" value="F:metal ion binding"/>
    <property type="evidence" value="ECO:0007669"/>
    <property type="project" value="UniProtKB-KW"/>
</dbReference>
<evidence type="ECO:0000256" key="5">
    <source>
        <dbReference type="RuleBase" id="RU003682"/>
    </source>
</evidence>
<dbReference type="Pfam" id="PF14226">
    <property type="entry name" value="DIOX_N"/>
    <property type="match status" value="1"/>
</dbReference>